<keyword evidence="3" id="KW-1185">Reference proteome</keyword>
<dbReference type="AlphaFoldDB" id="A0A5R8M4G8"/>
<evidence type="ECO:0000313" key="3">
    <source>
        <dbReference type="Proteomes" id="UP000308382"/>
    </source>
</evidence>
<dbReference type="RefSeq" id="WP_138258623.1">
    <property type="nucleotide sequence ID" value="NZ_VBUK01000006.1"/>
</dbReference>
<feature type="chain" id="PRO_5024457643" description="Carboxypeptidase regulatory-like domain-containing protein" evidence="1">
    <location>
        <begin position="21"/>
        <end position="593"/>
    </location>
</feature>
<gene>
    <name evidence="2" type="ORF">FEK29_11730</name>
</gene>
<proteinExistence type="predicted"/>
<feature type="signal peptide" evidence="1">
    <location>
        <begin position="1"/>
        <end position="20"/>
    </location>
</feature>
<name>A0A5R8M4G8_9FLAO</name>
<protein>
    <recommendedName>
        <fullName evidence="4">Carboxypeptidase regulatory-like domain-containing protein</fullName>
    </recommendedName>
</protein>
<reference evidence="2 3" key="1">
    <citation type="journal article" date="2017" name="Int. J. Syst. Evol. Microbiol.">
        <title>Maripseudobacter aurantiacus gen. nov., sp. nov., a novel member of the family Flavobacteriaceae isolated from a sedimentation basin.</title>
        <authorList>
            <person name="Chen C."/>
            <person name="Su Y."/>
            <person name="Tao T."/>
            <person name="Fu G."/>
            <person name="Zhang C."/>
            <person name="Sun C."/>
            <person name="Zhang X."/>
            <person name="Wu M."/>
        </authorList>
    </citation>
    <scope>NUCLEOTIDE SEQUENCE [LARGE SCALE GENOMIC DNA]</scope>
    <source>
        <strain evidence="3">CDA4</strain>
    </source>
</reference>
<accession>A0A5R8M4G8</accession>
<comment type="caution">
    <text evidence="2">The sequence shown here is derived from an EMBL/GenBank/DDBJ whole genome shotgun (WGS) entry which is preliminary data.</text>
</comment>
<dbReference type="Proteomes" id="UP000308382">
    <property type="component" value="Unassembled WGS sequence"/>
</dbReference>
<keyword evidence="1" id="KW-0732">Signal</keyword>
<evidence type="ECO:0008006" key="4">
    <source>
        <dbReference type="Google" id="ProtNLM"/>
    </source>
</evidence>
<dbReference type="EMBL" id="VBUK01000006">
    <property type="protein sequence ID" value="TLF44474.1"/>
    <property type="molecule type" value="Genomic_DNA"/>
</dbReference>
<evidence type="ECO:0000313" key="2">
    <source>
        <dbReference type="EMBL" id="TLF44474.1"/>
    </source>
</evidence>
<organism evidence="2 3">
    <name type="scientific">Maribacter aurantiacus</name>
    <dbReference type="NCBI Taxonomy" id="1882343"/>
    <lineage>
        <taxon>Bacteria</taxon>
        <taxon>Pseudomonadati</taxon>
        <taxon>Bacteroidota</taxon>
        <taxon>Flavobacteriia</taxon>
        <taxon>Flavobacteriales</taxon>
        <taxon>Flavobacteriaceae</taxon>
        <taxon>Maribacter</taxon>
    </lineage>
</organism>
<sequence length="593" mass="68126">MKITSFWFLCLVVMCGSTQAQYVVKSSGELESLIKLPQEKTYLDHTGPVVFSGEYLNYAFYCFNVQSNKLSEISKIGYVSLINESKEMVFEHKLNIENGLAHGDFFLTTNIPTGKYKLLAYTNWMKNGGLQQLYKDDIIIINPYISNPSFSSIFSNDKKLNNSKNDLIYKLDSSVISLKLPKESYGPREKVTLSIKNYKGLLGRGTYTIKVIKKNEIATKPVLSAIEYATQFSTAKNQVQPKIENYVFLPEQRGELFFGSISDSVTGIAIEDAPVLLSIPGEGFLFQFSKTDEDGLFFFYLKKGYNKGKAVIQVDEKFRSYTINKGKIKNLDFDNLNFQELNASKNYENIIKERSIQNQLENLFFEAKPDSILSDDNYETYYLGKPEVFYLDEYTRFPTFEETLLEVIKFAGYREGGSRSDYIKITQDVKIYKEALDNLPAIVLIDGVFILEHEKIKKFDASRIDKISLFRGQLSLGGKIYHGILSIDTLDENFLEYYNIKNGLVTDLVKPFPVKNYYKQKYDGDNPNISRIPDYRRLLFWQPHLKINSEIIDLEFFTSDIEGEFEISLNGFTTYGKPISNKISFEVLKDLSH</sequence>
<evidence type="ECO:0000256" key="1">
    <source>
        <dbReference type="SAM" id="SignalP"/>
    </source>
</evidence>
<dbReference type="OrthoDB" id="679547at2"/>